<sequence>MTFSQKNLNANETIALDLHPHWWYFSSPVFALVVSIIGSIWALTTDGDSNLGKVMRVVFIAALVVSALWVVARYLKWMTTHFVITSHRLIFRTGVIAKSGIEIPLERVNNVNFNQSIFERMLGAGDLLIESGGEDGQSRFSDIKRPDEVQRMIHSQMELAAERRGSYARGGGGVASVAEELERLEGMLQRGTLSPEEFEAQKRRLLG</sequence>
<proteinExistence type="predicted"/>
<keyword evidence="1" id="KW-1133">Transmembrane helix</keyword>
<dbReference type="Pfam" id="PF03703">
    <property type="entry name" value="bPH_2"/>
    <property type="match status" value="1"/>
</dbReference>
<dbReference type="EMBL" id="CAEZSR010000070">
    <property type="protein sequence ID" value="CAB4564050.1"/>
    <property type="molecule type" value="Genomic_DNA"/>
</dbReference>
<dbReference type="PANTHER" id="PTHR37938">
    <property type="entry name" value="BLL0215 PROTEIN"/>
    <property type="match status" value="1"/>
</dbReference>
<keyword evidence="1" id="KW-0812">Transmembrane</keyword>
<evidence type="ECO:0000313" key="4">
    <source>
        <dbReference type="EMBL" id="CAB4564050.1"/>
    </source>
</evidence>
<evidence type="ECO:0000259" key="3">
    <source>
        <dbReference type="Pfam" id="PF09851"/>
    </source>
</evidence>
<dbReference type="PANTHER" id="PTHR37938:SF1">
    <property type="entry name" value="BLL0215 PROTEIN"/>
    <property type="match status" value="1"/>
</dbReference>
<feature type="domain" description="YdbS-like PH" evidence="2">
    <location>
        <begin position="77"/>
        <end position="151"/>
    </location>
</feature>
<evidence type="ECO:0000259" key="2">
    <source>
        <dbReference type="Pfam" id="PF03703"/>
    </source>
</evidence>
<protein>
    <submittedName>
        <fullName evidence="4">Unannotated protein</fullName>
    </submittedName>
</protein>
<dbReference type="InterPro" id="IPR018649">
    <property type="entry name" value="SHOCT"/>
</dbReference>
<feature type="transmembrane region" description="Helical" evidence="1">
    <location>
        <begin position="21"/>
        <end position="42"/>
    </location>
</feature>
<dbReference type="Pfam" id="PF09851">
    <property type="entry name" value="SHOCT"/>
    <property type="match status" value="1"/>
</dbReference>
<accession>A0A6J6DJ72</accession>
<name>A0A6J6DJ72_9ZZZZ</name>
<dbReference type="AlphaFoldDB" id="A0A6J6DJ72"/>
<feature type="transmembrane region" description="Helical" evidence="1">
    <location>
        <begin position="54"/>
        <end position="72"/>
    </location>
</feature>
<keyword evidence="1" id="KW-0472">Membrane</keyword>
<dbReference type="InterPro" id="IPR005182">
    <property type="entry name" value="YdbS-like_PH"/>
</dbReference>
<feature type="domain" description="SHOCT" evidence="3">
    <location>
        <begin position="179"/>
        <end position="206"/>
    </location>
</feature>
<reference evidence="4" key="1">
    <citation type="submission" date="2020-05" db="EMBL/GenBank/DDBJ databases">
        <authorList>
            <person name="Chiriac C."/>
            <person name="Salcher M."/>
            <person name="Ghai R."/>
            <person name="Kavagutti S V."/>
        </authorList>
    </citation>
    <scope>NUCLEOTIDE SEQUENCE</scope>
</reference>
<evidence type="ECO:0000256" key="1">
    <source>
        <dbReference type="SAM" id="Phobius"/>
    </source>
</evidence>
<organism evidence="4">
    <name type="scientific">freshwater metagenome</name>
    <dbReference type="NCBI Taxonomy" id="449393"/>
    <lineage>
        <taxon>unclassified sequences</taxon>
        <taxon>metagenomes</taxon>
        <taxon>ecological metagenomes</taxon>
    </lineage>
</organism>
<gene>
    <name evidence="4" type="ORF">UFOPK1493_01974</name>
</gene>